<dbReference type="PANTHER" id="PTHR43788">
    <property type="entry name" value="DNA2/NAM7 HELICASE FAMILY MEMBER"/>
    <property type="match status" value="1"/>
</dbReference>
<dbReference type="InterPro" id="IPR041679">
    <property type="entry name" value="DNA2/NAM7-like_C"/>
</dbReference>
<dbReference type="InterPro" id="IPR027417">
    <property type="entry name" value="P-loop_NTPase"/>
</dbReference>
<feature type="domain" description="DNA2/NAM7 helicase helicase" evidence="6">
    <location>
        <begin position="274"/>
        <end position="535"/>
    </location>
</feature>
<dbReference type="SUPFAM" id="SSF52540">
    <property type="entry name" value="P-loop containing nucleoside triphosphate hydrolases"/>
    <property type="match status" value="1"/>
</dbReference>
<keyword evidence="2" id="KW-0547">Nucleotide-binding</keyword>
<evidence type="ECO:0000256" key="4">
    <source>
        <dbReference type="ARBA" id="ARBA00022806"/>
    </source>
</evidence>
<evidence type="ECO:0000256" key="5">
    <source>
        <dbReference type="ARBA" id="ARBA00022840"/>
    </source>
</evidence>
<dbReference type="GO" id="GO:0005524">
    <property type="term" value="F:ATP binding"/>
    <property type="evidence" value="ECO:0007669"/>
    <property type="project" value="UniProtKB-KW"/>
</dbReference>
<evidence type="ECO:0000259" key="6">
    <source>
        <dbReference type="Pfam" id="PF13086"/>
    </source>
</evidence>
<dbReference type="GeneID" id="41996989"/>
<keyword evidence="3" id="KW-0378">Hydrolase</keyword>
<dbReference type="Proteomes" id="UP000253153">
    <property type="component" value="Unassembled WGS sequence"/>
</dbReference>
<evidence type="ECO:0000256" key="2">
    <source>
        <dbReference type="ARBA" id="ARBA00022741"/>
    </source>
</evidence>
<dbReference type="EMBL" id="QKXC01000162">
    <property type="protein sequence ID" value="RBR14809.1"/>
    <property type="molecule type" value="Genomic_DNA"/>
</dbReference>
<name>A0A366RCD9_9HYPO</name>
<dbReference type="Pfam" id="PF13087">
    <property type="entry name" value="AAA_12"/>
    <property type="match status" value="1"/>
</dbReference>
<comment type="caution">
    <text evidence="8">The sequence shown here is derived from an EMBL/GenBank/DDBJ whole genome shotgun (WGS) entry which is preliminary data.</text>
</comment>
<sequence length="794" mass="90700">MPAATTPSPRPLLKPLPSLCILPKSEYVHRHEQGTLIEQKNELEVLLRFNEQRTLFKAWPVAPISVLTTSFQVSWLVLVVIPKQSEGLIFPNLEDNFHIDFESRVEMPNGTFSLVNLPATRIVNPYEDTDHPVGMGVANCAAFKVDVCRSWKDEDGEQVSIDLMATKRIASSLNDFENISLEETQQQNITIAWDTYSNTFEAELAALHRLTGECRQESRKVSDKSKAAFEMILDLRGSDKTFIDLHDFFPHLKNPAAQEHRIRYNIIRRYRSFNQDHLAAFKGLTRVPNGLYFVNGCPGAGKTEWNMVVSALLQSKRRPGAKRRSPILFLVDLNKTVDDAADRYYKLCKEAKLDLRIVRMHGWPYEIRNSSKLNTGGSGQNGNDDQQGTDFTKKFLATMNINKTVQIGRNPNKAPTLDEAAWEYYEKHKDGGFLALKRVLTRMEAGEVLDHDNWKTLRMQVTKLYTAYLKQTDFVATTPVAVYGSFTKYFKPDIIFVDEAPHARELTTLIPIAYFEPIAWIFTGDVNQTRPFVKSGDVRDTIKKGLEFNPYADQMRLSLMARAEKVGAINSRLLINKRAYGNLQKLPSTLFYHGRMVSGYPATKQFPTTVKYLRTYLENLGGGTKLSENRAVVSLTTSKEETHCRSFWNPANHHWVMEQARKLLQDPDFRDVTNIEQPGRVMIQTPYSVAMRQYAHAVKQWPLEYQNRVEVLTVDKAQGNQADMVFLDMVRTTRPGFMDEAHRMNVAITRARQAEVILMHSGMTFRLAGGQRVPTDYTSKVWNDAYNDSRLFVL</sequence>
<gene>
    <name evidence="8" type="ORF">FIESC28_07553</name>
</gene>
<keyword evidence="4" id="KW-0347">Helicase</keyword>
<organism evidence="8 9">
    <name type="scientific">Fusarium coffeatum</name>
    <dbReference type="NCBI Taxonomy" id="231269"/>
    <lineage>
        <taxon>Eukaryota</taxon>
        <taxon>Fungi</taxon>
        <taxon>Dikarya</taxon>
        <taxon>Ascomycota</taxon>
        <taxon>Pezizomycotina</taxon>
        <taxon>Sordariomycetes</taxon>
        <taxon>Hypocreomycetidae</taxon>
        <taxon>Hypocreales</taxon>
        <taxon>Nectriaceae</taxon>
        <taxon>Fusarium</taxon>
        <taxon>Fusarium incarnatum-equiseti species complex</taxon>
    </lineage>
</organism>
<dbReference type="Gene3D" id="3.40.50.300">
    <property type="entry name" value="P-loop containing nucleotide triphosphate hydrolases"/>
    <property type="match status" value="2"/>
</dbReference>
<accession>A0A366RCD9</accession>
<reference evidence="8 9" key="1">
    <citation type="submission" date="2018-06" db="EMBL/GenBank/DDBJ databases">
        <title>Fusarium incarnatum-equiseti species complex species 28.</title>
        <authorList>
            <person name="Gardiner D.M."/>
        </authorList>
    </citation>
    <scope>NUCLEOTIDE SEQUENCE [LARGE SCALE GENOMIC DNA]</scope>
    <source>
        <strain evidence="8 9">FIESC_28</strain>
    </source>
</reference>
<dbReference type="AlphaFoldDB" id="A0A366RCD9"/>
<comment type="similarity">
    <text evidence="1">Belongs to the DNA2/NAM7 helicase family.</text>
</comment>
<dbReference type="GO" id="GO:0016787">
    <property type="term" value="F:hydrolase activity"/>
    <property type="evidence" value="ECO:0007669"/>
    <property type="project" value="UniProtKB-KW"/>
</dbReference>
<dbReference type="PANTHER" id="PTHR43788:SF16">
    <property type="entry name" value="HELICASE WITH ZINC FINGER 2"/>
    <property type="match status" value="1"/>
</dbReference>
<dbReference type="OrthoDB" id="6513042at2759"/>
<dbReference type="RefSeq" id="XP_031014255.1">
    <property type="nucleotide sequence ID" value="XM_031161693.1"/>
</dbReference>
<evidence type="ECO:0000256" key="3">
    <source>
        <dbReference type="ARBA" id="ARBA00022801"/>
    </source>
</evidence>
<keyword evidence="9" id="KW-1185">Reference proteome</keyword>
<evidence type="ECO:0008006" key="10">
    <source>
        <dbReference type="Google" id="ProtNLM"/>
    </source>
</evidence>
<keyword evidence="5" id="KW-0067">ATP-binding</keyword>
<evidence type="ECO:0000313" key="8">
    <source>
        <dbReference type="EMBL" id="RBR14809.1"/>
    </source>
</evidence>
<evidence type="ECO:0000256" key="1">
    <source>
        <dbReference type="ARBA" id="ARBA00007913"/>
    </source>
</evidence>
<feature type="domain" description="DNA2/NAM7 helicase-like C-terminal" evidence="7">
    <location>
        <begin position="557"/>
        <end position="759"/>
    </location>
</feature>
<dbReference type="GO" id="GO:0043139">
    <property type="term" value="F:5'-3' DNA helicase activity"/>
    <property type="evidence" value="ECO:0007669"/>
    <property type="project" value="TreeGrafter"/>
</dbReference>
<evidence type="ECO:0000313" key="9">
    <source>
        <dbReference type="Proteomes" id="UP000253153"/>
    </source>
</evidence>
<dbReference type="InterPro" id="IPR041677">
    <property type="entry name" value="DNA2/NAM7_AAA_11"/>
</dbReference>
<protein>
    <recommendedName>
        <fullName evidence="10">DNA2/NAM7 helicase-like C-terminal domain-containing protein</fullName>
    </recommendedName>
</protein>
<dbReference type="InterPro" id="IPR050534">
    <property type="entry name" value="Coronavir_polyprotein_1ab"/>
</dbReference>
<evidence type="ECO:0000259" key="7">
    <source>
        <dbReference type="Pfam" id="PF13087"/>
    </source>
</evidence>
<proteinExistence type="inferred from homology"/>
<dbReference type="Pfam" id="PF13086">
    <property type="entry name" value="AAA_11"/>
    <property type="match status" value="1"/>
</dbReference>